<dbReference type="GO" id="GO:0006888">
    <property type="term" value="P:endoplasmic reticulum to Golgi vesicle-mediated transport"/>
    <property type="evidence" value="ECO:0007669"/>
    <property type="project" value="UniProtKB-UniRule"/>
</dbReference>
<evidence type="ECO:0000259" key="8">
    <source>
        <dbReference type="Pfam" id="PF07970"/>
    </source>
</evidence>
<feature type="domain" description="Endoplasmic reticulum vesicle transporter C-terminal" evidence="8">
    <location>
        <begin position="212"/>
        <end position="491"/>
    </location>
</feature>
<dbReference type="PANTHER" id="PTHR10984:SF25">
    <property type="entry name" value="ENDOPLASMIC RETICULUM-GOLGI INTERMEDIATE COMPARTMENT PROTEIN 3"/>
    <property type="match status" value="1"/>
</dbReference>
<reference evidence="11" key="1">
    <citation type="journal article" date="2015" name="Genome Announc.">
        <title>Draft genome sequence of the fungus Penicillium brasilianum MG11.</title>
        <authorList>
            <person name="Horn F."/>
            <person name="Linde J."/>
            <person name="Mattern D.J."/>
            <person name="Walther G."/>
            <person name="Guthke R."/>
            <person name="Brakhage A.A."/>
            <person name="Valiante V."/>
        </authorList>
    </citation>
    <scope>NUCLEOTIDE SEQUENCE [LARGE SCALE GENOMIC DNA]</scope>
    <source>
        <strain evidence="11">MG11</strain>
    </source>
</reference>
<comment type="subcellular location">
    <subcellularLocation>
        <location evidence="6">Endoplasmic reticulum membrane</location>
        <topology evidence="6">Multi-pass membrane protein</topology>
    </subcellularLocation>
    <subcellularLocation>
        <location evidence="6">Endoplasmic reticulum-Golgi intermediate compartment membrane</location>
        <topology evidence="6">Multi-pass membrane protein</topology>
    </subcellularLocation>
    <subcellularLocation>
        <location evidence="6">Golgi apparatus membrane</location>
        <topology evidence="6">Multi-pass membrane protein</topology>
    </subcellularLocation>
    <subcellularLocation>
        <location evidence="1">Membrane</location>
        <topology evidence="1">Multi-pass membrane protein</topology>
    </subcellularLocation>
</comment>
<evidence type="ECO:0000313" key="11">
    <source>
        <dbReference type="Proteomes" id="UP000042958"/>
    </source>
</evidence>
<evidence type="ECO:0000256" key="7">
    <source>
        <dbReference type="SAM" id="SignalP"/>
    </source>
</evidence>
<comment type="similarity">
    <text evidence="2 6">Belongs to the ERGIC family.</text>
</comment>
<feature type="signal peptide" evidence="7">
    <location>
        <begin position="1"/>
        <end position="23"/>
    </location>
</feature>
<dbReference type="GO" id="GO:0000139">
    <property type="term" value="C:Golgi membrane"/>
    <property type="evidence" value="ECO:0007669"/>
    <property type="project" value="UniProtKB-SubCell"/>
</dbReference>
<accession>A0A0F7TCE9</accession>
<organism evidence="10 11">
    <name type="scientific">Penicillium brasilianum</name>
    <dbReference type="NCBI Taxonomy" id="104259"/>
    <lineage>
        <taxon>Eukaryota</taxon>
        <taxon>Fungi</taxon>
        <taxon>Dikarya</taxon>
        <taxon>Ascomycota</taxon>
        <taxon>Pezizomycotina</taxon>
        <taxon>Eurotiomycetes</taxon>
        <taxon>Eurotiomycetidae</taxon>
        <taxon>Eurotiales</taxon>
        <taxon>Aspergillaceae</taxon>
        <taxon>Penicillium</taxon>
    </lineage>
</organism>
<evidence type="ECO:0000259" key="9">
    <source>
        <dbReference type="Pfam" id="PF13850"/>
    </source>
</evidence>
<keyword evidence="4 6" id="KW-1133">Transmembrane helix</keyword>
<dbReference type="GO" id="GO:0005789">
    <property type="term" value="C:endoplasmic reticulum membrane"/>
    <property type="evidence" value="ECO:0007669"/>
    <property type="project" value="UniProtKB-SubCell"/>
</dbReference>
<dbReference type="STRING" id="104259.A0A0F7TCE9"/>
<name>A0A0F7TCE9_PENBI</name>
<dbReference type="GO" id="GO:0030134">
    <property type="term" value="C:COPII-coated ER to Golgi transport vesicle"/>
    <property type="evidence" value="ECO:0007669"/>
    <property type="project" value="TreeGrafter"/>
</dbReference>
<dbReference type="GO" id="GO:0006890">
    <property type="term" value="P:retrograde vesicle-mediated transport, Golgi to endoplasmic reticulum"/>
    <property type="evidence" value="ECO:0007669"/>
    <property type="project" value="TreeGrafter"/>
</dbReference>
<keyword evidence="5 6" id="KW-0472">Membrane</keyword>
<gene>
    <name evidence="10" type="ORF">PMG11_00365</name>
</gene>
<dbReference type="InterPro" id="IPR045888">
    <property type="entry name" value="Erv"/>
</dbReference>
<dbReference type="Proteomes" id="UP000042958">
    <property type="component" value="Unassembled WGS sequence"/>
</dbReference>
<protein>
    <recommendedName>
        <fullName evidence="6">Endoplasmic reticulum-Golgi intermediate compartment protein</fullName>
    </recommendedName>
</protein>
<evidence type="ECO:0000256" key="3">
    <source>
        <dbReference type="ARBA" id="ARBA00022692"/>
    </source>
</evidence>
<evidence type="ECO:0000256" key="2">
    <source>
        <dbReference type="ARBA" id="ARBA00005648"/>
    </source>
</evidence>
<evidence type="ECO:0000256" key="4">
    <source>
        <dbReference type="ARBA" id="ARBA00022989"/>
    </source>
</evidence>
<dbReference type="EMBL" id="CDHK01000001">
    <property type="protein sequence ID" value="CEJ54040.1"/>
    <property type="molecule type" value="Genomic_DNA"/>
</dbReference>
<dbReference type="PANTHER" id="PTHR10984">
    <property type="entry name" value="ENDOPLASMIC RETICULUM-GOLGI INTERMEDIATE COMPARTMENT PROTEIN"/>
    <property type="match status" value="1"/>
</dbReference>
<evidence type="ECO:0000256" key="1">
    <source>
        <dbReference type="ARBA" id="ARBA00004141"/>
    </source>
</evidence>
<proteinExistence type="inferred from homology"/>
<keyword evidence="6" id="KW-0931">ER-Golgi transport</keyword>
<evidence type="ECO:0000313" key="10">
    <source>
        <dbReference type="EMBL" id="CEJ54040.1"/>
    </source>
</evidence>
<dbReference type="Pfam" id="PF07970">
    <property type="entry name" value="COPIIcoated_ERV"/>
    <property type="match status" value="1"/>
</dbReference>
<dbReference type="Pfam" id="PF13850">
    <property type="entry name" value="ERGIC_N"/>
    <property type="match status" value="1"/>
</dbReference>
<evidence type="ECO:0000256" key="6">
    <source>
        <dbReference type="RuleBase" id="RU369013"/>
    </source>
</evidence>
<dbReference type="AlphaFoldDB" id="A0A0F7TCE9"/>
<feature type="chain" id="PRO_5002522226" description="Endoplasmic reticulum-Golgi intermediate compartment protein" evidence="7">
    <location>
        <begin position="24"/>
        <end position="507"/>
    </location>
</feature>
<keyword evidence="6" id="KW-0333">Golgi apparatus</keyword>
<keyword evidence="7" id="KW-0732">Signal</keyword>
<keyword evidence="6" id="KW-0813">Transport</keyword>
<sequence>MSGCLLSFQSLWLPLRIRQLAVSQTGSRTNGDTEAIELTLARKPTRRCKLVLHSSQVFGPLYDRQLPRKMPAKSRFTRLDAFAKTVEDARIRTNSGGVITIASLLVVLWLVWGEWVDYRRVVVQPELIVDKSRGERMEIHLNMTFPRLPCELLTLDVMDVSGEMQVGVAHGVNKVRLAPAAEGGRVIDVQALDLHSPADAAAHLAADYCGECYGADAPPNAIKAGCCSTCDEVREAYANKQWAFGIGENVEQCTREGYGEKLLAQRREGCRIEGVLRVNKVVGNFHIAPGRSYTSGNMHAHDMDNYFMRDAPSPEQHTMTHEIHELRFGPQLPAELADRWQWTDHHHTNPLDDTKQSTEEPAFNFMYFIKVVSTSYLPLGWDPTFSSAVHTAYDKAPLGSHGLAYGSQGSIEAHQYSVTSHKRPLVGGDDAAEGHKERMHAAGGIPGVFFNYDISPMKVINRETRPKTFTGFLTGVCAIIGGTLTVAAALDRGLYEGGMRIKKLHSN</sequence>
<comment type="caution">
    <text evidence="6">Lacks conserved residue(s) required for the propagation of feature annotation.</text>
</comment>
<evidence type="ECO:0000256" key="5">
    <source>
        <dbReference type="ARBA" id="ARBA00023136"/>
    </source>
</evidence>
<dbReference type="InterPro" id="IPR039542">
    <property type="entry name" value="Erv_N"/>
</dbReference>
<dbReference type="OrthoDB" id="270930at2759"/>
<dbReference type="GO" id="GO:0033116">
    <property type="term" value="C:endoplasmic reticulum-Golgi intermediate compartment membrane"/>
    <property type="evidence" value="ECO:0007669"/>
    <property type="project" value="UniProtKB-SubCell"/>
</dbReference>
<keyword evidence="6" id="KW-0256">Endoplasmic reticulum</keyword>
<feature type="transmembrane region" description="Helical" evidence="6">
    <location>
        <begin position="469"/>
        <end position="490"/>
    </location>
</feature>
<keyword evidence="11" id="KW-1185">Reference proteome</keyword>
<dbReference type="InterPro" id="IPR012936">
    <property type="entry name" value="Erv_C"/>
</dbReference>
<comment type="function">
    <text evidence="6">Plays a role in transport between endoplasmic reticulum and Golgi.</text>
</comment>
<keyword evidence="3 6" id="KW-0812">Transmembrane</keyword>
<feature type="domain" description="Endoplasmic reticulum vesicle transporter N-terminal" evidence="9">
    <location>
        <begin position="77"/>
        <end position="165"/>
    </location>
</feature>